<dbReference type="PANTHER" id="PTHR21240">
    <property type="entry name" value="2-AMINO-3-CARBOXYLMUCONATE-6-SEMIALDEHYDE DECARBOXYLASE"/>
    <property type="match status" value="1"/>
</dbReference>
<dbReference type="PANTHER" id="PTHR21240:SF28">
    <property type="entry name" value="ISO-OROTATE DECARBOXYLASE (EUROFUNG)"/>
    <property type="match status" value="1"/>
</dbReference>
<evidence type="ECO:0000259" key="2">
    <source>
        <dbReference type="Pfam" id="PF04909"/>
    </source>
</evidence>
<dbReference type="EMBL" id="ALWO02000047">
    <property type="protein sequence ID" value="EOZ93176.1"/>
    <property type="molecule type" value="Genomic_DNA"/>
</dbReference>
<dbReference type="eggNOG" id="COG2159">
    <property type="taxonomic scope" value="Bacteria"/>
</dbReference>
<keyword evidence="1" id="KW-0456">Lyase</keyword>
<keyword evidence="4" id="KW-1185">Reference proteome</keyword>
<dbReference type="Gene3D" id="3.20.20.140">
    <property type="entry name" value="Metal-dependent hydrolases"/>
    <property type="match status" value="1"/>
</dbReference>
<feature type="domain" description="Amidohydrolase-related" evidence="2">
    <location>
        <begin position="92"/>
        <end position="404"/>
    </location>
</feature>
<dbReference type="InterPro" id="IPR006680">
    <property type="entry name" value="Amidohydro-rel"/>
</dbReference>
<dbReference type="GO" id="GO:0019748">
    <property type="term" value="P:secondary metabolic process"/>
    <property type="evidence" value="ECO:0007669"/>
    <property type="project" value="TreeGrafter"/>
</dbReference>
<dbReference type="InterPro" id="IPR032466">
    <property type="entry name" value="Metal_Hydrolase"/>
</dbReference>
<comment type="caution">
    <text evidence="3">The sequence shown here is derived from an EMBL/GenBank/DDBJ whole genome shotgun (WGS) entry which is preliminary data.</text>
</comment>
<name>S2DMM5_INDAL</name>
<dbReference type="STRING" id="1189612.A33Q_3766"/>
<evidence type="ECO:0000313" key="3">
    <source>
        <dbReference type="EMBL" id="EOZ93176.1"/>
    </source>
</evidence>
<dbReference type="AlphaFoldDB" id="S2DMM5"/>
<dbReference type="GO" id="GO:0016831">
    <property type="term" value="F:carboxy-lyase activity"/>
    <property type="evidence" value="ECO:0007669"/>
    <property type="project" value="InterPro"/>
</dbReference>
<dbReference type="GO" id="GO:0016787">
    <property type="term" value="F:hydrolase activity"/>
    <property type="evidence" value="ECO:0007669"/>
    <property type="project" value="InterPro"/>
</dbReference>
<sequence>MFRNPWESVEYIRPDRSFFDEWRGILALILKFSNCQILILPKMKIRRLLFLLLIICFSHFVSAQEMSFEEYNPPSTLVVPENPVKRAKFPFIDIHSHQWNVSQELITNKLVPEMDELNMGVMVNLSGRGYARDADDIDRQEYMYSMIRRMNGVAPGRFIVFTNLSFNGIGSPGWSEKAVADLQKDVENGANGLKIFKSLGLSVKDVNGERVPVDHPDLDPVWAKAGELGIPVLIHSADPAAFWEPMDANNERWLELKLNPGRRRSATNPAPFEQIIAEQLHVFAKHPNTTFVNAHMGWMANNLDAAEAHLEKYPNVYFGIGAVIAEFGRQPKRARAFFEKYQDRVVFGKDAYNKEEFYTYFRVLETEDEYFPYYKKYHAFWAMYGLGLPDEVLKKLYFKNAIKIIPGIDESRFPD</sequence>
<organism evidence="3 4">
    <name type="scientific">Indibacter alkaliphilus (strain CCUG 57479 / KCTC 22604 / LW1)</name>
    <dbReference type="NCBI Taxonomy" id="1189612"/>
    <lineage>
        <taxon>Bacteria</taxon>
        <taxon>Pseudomonadati</taxon>
        <taxon>Bacteroidota</taxon>
        <taxon>Cytophagia</taxon>
        <taxon>Cytophagales</taxon>
        <taxon>Cyclobacteriaceae</taxon>
    </lineage>
</organism>
<gene>
    <name evidence="3" type="ORF">A33Q_3766</name>
</gene>
<evidence type="ECO:0000313" key="4">
    <source>
        <dbReference type="Proteomes" id="UP000006073"/>
    </source>
</evidence>
<protein>
    <recommendedName>
        <fullName evidence="2">Amidohydrolase-related domain-containing protein</fullName>
    </recommendedName>
</protein>
<dbReference type="Pfam" id="PF04909">
    <property type="entry name" value="Amidohydro_2"/>
    <property type="match status" value="1"/>
</dbReference>
<proteinExistence type="predicted"/>
<accession>S2DMM5</accession>
<dbReference type="GO" id="GO:0005737">
    <property type="term" value="C:cytoplasm"/>
    <property type="evidence" value="ECO:0007669"/>
    <property type="project" value="TreeGrafter"/>
</dbReference>
<dbReference type="SUPFAM" id="SSF51556">
    <property type="entry name" value="Metallo-dependent hydrolases"/>
    <property type="match status" value="1"/>
</dbReference>
<dbReference type="Proteomes" id="UP000006073">
    <property type="component" value="Unassembled WGS sequence"/>
</dbReference>
<evidence type="ECO:0000256" key="1">
    <source>
        <dbReference type="ARBA" id="ARBA00023239"/>
    </source>
</evidence>
<dbReference type="InterPro" id="IPR032465">
    <property type="entry name" value="ACMSD"/>
</dbReference>
<reference evidence="3 4" key="1">
    <citation type="journal article" date="2013" name="Genome Announc.">
        <title>Draft Genome Sequence of Indibacter alkaliphilus Strain LW1T, Isolated from Lonar Lake, a Haloalkaline Lake in the Buldana District of Maharashtra, India.</title>
        <authorList>
            <person name="Singh A."/>
            <person name="Kumar Jangir P."/>
            <person name="Sharma R."/>
            <person name="Singh A."/>
            <person name="Kumar Pinnaka A."/>
            <person name="Shivaji S."/>
        </authorList>
    </citation>
    <scope>NUCLEOTIDE SEQUENCE [LARGE SCALE GENOMIC DNA]</scope>
    <source>
        <strain evidence="4">CCUG 57479 / KCTC 22604 / LW1</strain>
    </source>
</reference>